<dbReference type="AlphaFoldDB" id="A0ABD0RVV4"/>
<keyword evidence="3" id="KW-1185">Reference proteome</keyword>
<feature type="region of interest" description="Disordered" evidence="1">
    <location>
        <begin position="40"/>
        <end position="68"/>
    </location>
</feature>
<protein>
    <submittedName>
        <fullName evidence="2">Uncharacterized protein</fullName>
    </submittedName>
</protein>
<evidence type="ECO:0000313" key="2">
    <source>
        <dbReference type="EMBL" id="KAL0202672.1"/>
    </source>
</evidence>
<reference evidence="2 3" key="1">
    <citation type="submission" date="2024-05" db="EMBL/GenBank/DDBJ databases">
        <title>Genome sequencing and assembly of Indian major carp, Cirrhinus mrigala (Hamilton, 1822).</title>
        <authorList>
            <person name="Mohindra V."/>
            <person name="Chowdhury L.M."/>
            <person name="Lal K."/>
            <person name="Jena J.K."/>
        </authorList>
    </citation>
    <scope>NUCLEOTIDE SEQUENCE [LARGE SCALE GENOMIC DNA]</scope>
    <source>
        <strain evidence="2">CM1030</strain>
        <tissue evidence="2">Blood</tissue>
    </source>
</reference>
<name>A0ABD0RVV4_CIRMR</name>
<evidence type="ECO:0000256" key="1">
    <source>
        <dbReference type="SAM" id="MobiDB-lite"/>
    </source>
</evidence>
<sequence length="68" mass="7633">ISDPNEDTYTALELKSTTSDLYDTLTIIITDDHMTDLSLSSTQINHRRPPEDSCTTRDPQHENPSVSV</sequence>
<organism evidence="2 3">
    <name type="scientific">Cirrhinus mrigala</name>
    <name type="common">Mrigala</name>
    <dbReference type="NCBI Taxonomy" id="683832"/>
    <lineage>
        <taxon>Eukaryota</taxon>
        <taxon>Metazoa</taxon>
        <taxon>Chordata</taxon>
        <taxon>Craniata</taxon>
        <taxon>Vertebrata</taxon>
        <taxon>Euteleostomi</taxon>
        <taxon>Actinopterygii</taxon>
        <taxon>Neopterygii</taxon>
        <taxon>Teleostei</taxon>
        <taxon>Ostariophysi</taxon>
        <taxon>Cypriniformes</taxon>
        <taxon>Cyprinidae</taxon>
        <taxon>Labeoninae</taxon>
        <taxon>Labeonini</taxon>
        <taxon>Cirrhinus</taxon>
    </lineage>
</organism>
<dbReference type="Proteomes" id="UP001529510">
    <property type="component" value="Unassembled WGS sequence"/>
</dbReference>
<gene>
    <name evidence="2" type="ORF">M9458_000690</name>
</gene>
<evidence type="ECO:0000313" key="3">
    <source>
        <dbReference type="Proteomes" id="UP001529510"/>
    </source>
</evidence>
<dbReference type="EMBL" id="JAMKFB020000001">
    <property type="protein sequence ID" value="KAL0202672.1"/>
    <property type="molecule type" value="Genomic_DNA"/>
</dbReference>
<feature type="non-terminal residue" evidence="2">
    <location>
        <position position="1"/>
    </location>
</feature>
<accession>A0ABD0RVV4</accession>
<comment type="caution">
    <text evidence="2">The sequence shown here is derived from an EMBL/GenBank/DDBJ whole genome shotgun (WGS) entry which is preliminary data.</text>
</comment>
<proteinExistence type="predicted"/>
<feature type="compositionally biased region" description="Basic and acidic residues" evidence="1">
    <location>
        <begin position="48"/>
        <end position="61"/>
    </location>
</feature>